<dbReference type="OrthoDB" id="1798at2759"/>
<keyword evidence="2" id="KW-1185">Reference proteome</keyword>
<dbReference type="STRING" id="564608.C1N359"/>
<protein>
    <submittedName>
        <fullName evidence="1">Predicted protein</fullName>
    </submittedName>
</protein>
<dbReference type="AlphaFoldDB" id="C1N359"/>
<feature type="non-terminal residue" evidence="1">
    <location>
        <position position="1"/>
    </location>
</feature>
<dbReference type="Pfam" id="PF01809">
    <property type="entry name" value="YidD"/>
    <property type="match status" value="1"/>
</dbReference>
<evidence type="ECO:0000313" key="2">
    <source>
        <dbReference type="Proteomes" id="UP000001876"/>
    </source>
</evidence>
<reference evidence="1 2" key="1">
    <citation type="journal article" date="2009" name="Science">
        <title>Green evolution and dynamic adaptations revealed by genomes of the marine picoeukaryotes Micromonas.</title>
        <authorList>
            <person name="Worden A.Z."/>
            <person name="Lee J.H."/>
            <person name="Mock T."/>
            <person name="Rouze P."/>
            <person name="Simmons M.P."/>
            <person name="Aerts A.L."/>
            <person name="Allen A.E."/>
            <person name="Cuvelier M.L."/>
            <person name="Derelle E."/>
            <person name="Everett M.V."/>
            <person name="Foulon E."/>
            <person name="Grimwood J."/>
            <person name="Gundlach H."/>
            <person name="Henrissat B."/>
            <person name="Napoli C."/>
            <person name="McDonald S.M."/>
            <person name="Parker M.S."/>
            <person name="Rombauts S."/>
            <person name="Salamov A."/>
            <person name="Von Dassow P."/>
            <person name="Badger J.H."/>
            <person name="Coutinho P.M."/>
            <person name="Demir E."/>
            <person name="Dubchak I."/>
            <person name="Gentemann C."/>
            <person name="Eikrem W."/>
            <person name="Gready J.E."/>
            <person name="John U."/>
            <person name="Lanier W."/>
            <person name="Lindquist E.A."/>
            <person name="Lucas S."/>
            <person name="Mayer K.F."/>
            <person name="Moreau H."/>
            <person name="Not F."/>
            <person name="Otillar R."/>
            <person name="Panaud O."/>
            <person name="Pangilinan J."/>
            <person name="Paulsen I."/>
            <person name="Piegu B."/>
            <person name="Poliakov A."/>
            <person name="Robbens S."/>
            <person name="Schmutz J."/>
            <person name="Toulza E."/>
            <person name="Wyss T."/>
            <person name="Zelensky A."/>
            <person name="Zhou K."/>
            <person name="Armbrust E.V."/>
            <person name="Bhattacharya D."/>
            <person name="Goodenough U.W."/>
            <person name="Van de Peer Y."/>
            <person name="Grigoriev I.V."/>
        </authorList>
    </citation>
    <scope>NUCLEOTIDE SEQUENCE [LARGE SCALE GENOMIC DNA]</scope>
    <source>
        <strain evidence="1 2">CCMP1545</strain>
    </source>
</reference>
<dbReference type="EMBL" id="GG663746">
    <property type="protein sequence ID" value="EEH53371.1"/>
    <property type="molecule type" value="Genomic_DNA"/>
</dbReference>
<name>C1N359_MICPC</name>
<organism evidence="2">
    <name type="scientific">Micromonas pusilla (strain CCMP1545)</name>
    <name type="common">Picoplanktonic green alga</name>
    <dbReference type="NCBI Taxonomy" id="564608"/>
    <lineage>
        <taxon>Eukaryota</taxon>
        <taxon>Viridiplantae</taxon>
        <taxon>Chlorophyta</taxon>
        <taxon>Mamiellophyceae</taxon>
        <taxon>Mamiellales</taxon>
        <taxon>Mamiellaceae</taxon>
        <taxon>Micromonas</taxon>
    </lineage>
</organism>
<dbReference type="KEGG" id="mpp:MICPUCDRAFT_9776"/>
<dbReference type="NCBIfam" id="TIGR00278">
    <property type="entry name" value="membrane protein insertion efficiency factor YidD"/>
    <property type="match status" value="1"/>
</dbReference>
<gene>
    <name evidence="1" type="ORF">MICPUCDRAFT_9776</name>
</gene>
<feature type="non-terminal residue" evidence="1">
    <location>
        <position position="70"/>
    </location>
</feature>
<dbReference type="SMART" id="SM01234">
    <property type="entry name" value="Haemolytic"/>
    <property type="match status" value="1"/>
</dbReference>
<evidence type="ECO:0000313" key="1">
    <source>
        <dbReference type="EMBL" id="EEH53371.1"/>
    </source>
</evidence>
<proteinExistence type="inferred from homology"/>
<dbReference type="OMA" id="FHPGGHD"/>
<dbReference type="Proteomes" id="UP000001876">
    <property type="component" value="Unassembled WGS sequence"/>
</dbReference>
<accession>C1N359</accession>
<dbReference type="PANTHER" id="PTHR33383:SF1">
    <property type="entry name" value="MEMBRANE PROTEIN INSERTION EFFICIENCY FACTOR-RELATED"/>
    <property type="match status" value="1"/>
</dbReference>
<dbReference type="InterPro" id="IPR002696">
    <property type="entry name" value="Membr_insert_effic_factor_YidD"/>
</dbReference>
<dbReference type="HAMAP" id="MF_00386">
    <property type="entry name" value="UPF0161_YidD"/>
    <property type="match status" value="1"/>
</dbReference>
<dbReference type="GeneID" id="9687763"/>
<sequence length="70" mass="7865">DAPLTRVALALIRFYRTQISPLTPPSCRFVPTCSSYAVSAYKKYGPWRGFALTAWRILRCNPLGGRGYDP</sequence>
<dbReference type="RefSeq" id="XP_003062552.1">
    <property type="nucleotide sequence ID" value="XM_003062506.1"/>
</dbReference>
<dbReference type="PANTHER" id="PTHR33383">
    <property type="entry name" value="MEMBRANE PROTEIN INSERTION EFFICIENCY FACTOR-RELATED"/>
    <property type="match status" value="1"/>
</dbReference>